<evidence type="ECO:0000256" key="1">
    <source>
        <dbReference type="ARBA" id="ARBA00023235"/>
    </source>
</evidence>
<proteinExistence type="predicted"/>
<evidence type="ECO:0000259" key="2">
    <source>
        <dbReference type="Pfam" id="PF01361"/>
    </source>
</evidence>
<organism evidence="3 4">
    <name type="scientific">Mycolicibacterium tokaiense</name>
    <dbReference type="NCBI Taxonomy" id="39695"/>
    <lineage>
        <taxon>Bacteria</taxon>
        <taxon>Bacillati</taxon>
        <taxon>Actinomycetota</taxon>
        <taxon>Actinomycetes</taxon>
        <taxon>Mycobacteriales</taxon>
        <taxon>Mycobacteriaceae</taxon>
        <taxon>Mycolicibacterium</taxon>
    </lineage>
</organism>
<protein>
    <submittedName>
        <fullName evidence="3">Tautomerase enzyme</fullName>
    </submittedName>
</protein>
<dbReference type="Proteomes" id="UP000254978">
    <property type="component" value="Unassembled WGS sequence"/>
</dbReference>
<dbReference type="InterPro" id="IPR004370">
    <property type="entry name" value="4-OT-like_dom"/>
</dbReference>
<keyword evidence="1" id="KW-0413">Isomerase</keyword>
<sequence>MPIIEVKAFPGRFEQEEACAEIVSRFTDVVRELFGEKAANETWVLLDGVSPQHWGFGGTLRT</sequence>
<keyword evidence="4" id="KW-1185">Reference proteome</keyword>
<gene>
    <name evidence="3" type="ORF">NCTC10821_02062</name>
</gene>
<dbReference type="InterPro" id="IPR014347">
    <property type="entry name" value="Tautomerase/MIF_sf"/>
</dbReference>
<evidence type="ECO:0000313" key="3">
    <source>
        <dbReference type="EMBL" id="STZ58549.1"/>
    </source>
</evidence>
<dbReference type="EMBL" id="UGQT01000001">
    <property type="protein sequence ID" value="STZ58549.1"/>
    <property type="molecule type" value="Genomic_DNA"/>
</dbReference>
<accession>A0A378TCR7</accession>
<reference evidence="3 4" key="1">
    <citation type="submission" date="2018-06" db="EMBL/GenBank/DDBJ databases">
        <authorList>
            <consortium name="Pathogen Informatics"/>
            <person name="Doyle S."/>
        </authorList>
    </citation>
    <scope>NUCLEOTIDE SEQUENCE [LARGE SCALE GENOMIC DNA]</scope>
    <source>
        <strain evidence="3 4">NCTC10821</strain>
    </source>
</reference>
<dbReference type="GO" id="GO:0016853">
    <property type="term" value="F:isomerase activity"/>
    <property type="evidence" value="ECO:0007669"/>
    <property type="project" value="UniProtKB-KW"/>
</dbReference>
<dbReference type="Gene3D" id="3.30.429.10">
    <property type="entry name" value="Macrophage Migration Inhibitory Factor"/>
    <property type="match status" value="1"/>
</dbReference>
<feature type="domain" description="4-oxalocrotonate tautomerase-like" evidence="2">
    <location>
        <begin position="2"/>
        <end position="59"/>
    </location>
</feature>
<dbReference type="RefSeq" id="WP_172544980.1">
    <property type="nucleotide sequence ID" value="NZ_UGQT01000001.1"/>
</dbReference>
<dbReference type="SUPFAM" id="SSF55331">
    <property type="entry name" value="Tautomerase/MIF"/>
    <property type="match status" value="1"/>
</dbReference>
<evidence type="ECO:0000313" key="4">
    <source>
        <dbReference type="Proteomes" id="UP000254978"/>
    </source>
</evidence>
<dbReference type="AlphaFoldDB" id="A0A378TCR7"/>
<name>A0A378TCR7_9MYCO</name>
<dbReference type="Pfam" id="PF01361">
    <property type="entry name" value="Tautomerase"/>
    <property type="match status" value="1"/>
</dbReference>